<evidence type="ECO:0000256" key="1">
    <source>
        <dbReference type="ARBA" id="ARBA00001255"/>
    </source>
</evidence>
<dbReference type="PANTHER" id="PTHR43053:SF3">
    <property type="entry name" value="ALPHA-GALACTOSIDASE C-RELATED"/>
    <property type="match status" value="1"/>
</dbReference>
<dbReference type="RefSeq" id="WP_135848806.1">
    <property type="nucleotide sequence ID" value="NZ_RHPJ01000001.1"/>
</dbReference>
<dbReference type="InterPro" id="IPR017853">
    <property type="entry name" value="GH"/>
</dbReference>
<dbReference type="InterPro" id="IPR031704">
    <property type="entry name" value="Glyco_hydro_36_N"/>
</dbReference>
<feature type="domain" description="Glycosyl hydrolase family 36 N-terminal" evidence="8">
    <location>
        <begin position="23"/>
        <end position="265"/>
    </location>
</feature>
<keyword evidence="4 5" id="KW-0326">Glycosidase</keyword>
<feature type="domain" description="Glycosyl hydrolase family 36 C-terminal" evidence="7">
    <location>
        <begin position="623"/>
        <end position="715"/>
    </location>
</feature>
<dbReference type="GO" id="GO:0004557">
    <property type="term" value="F:alpha-galactosidase activity"/>
    <property type="evidence" value="ECO:0007669"/>
    <property type="project" value="UniProtKB-UniRule"/>
</dbReference>
<evidence type="ECO:0000313" key="10">
    <source>
        <dbReference type="Proteomes" id="UP000297318"/>
    </source>
</evidence>
<evidence type="ECO:0000259" key="8">
    <source>
        <dbReference type="Pfam" id="PF16875"/>
    </source>
</evidence>
<keyword evidence="10" id="KW-1185">Reference proteome</keyword>
<evidence type="ECO:0000256" key="3">
    <source>
        <dbReference type="ARBA" id="ARBA00022801"/>
    </source>
</evidence>
<dbReference type="OrthoDB" id="9758822at2"/>
<dbReference type="InterPro" id="IPR002252">
    <property type="entry name" value="Glyco_hydro_36"/>
</dbReference>
<evidence type="ECO:0000256" key="2">
    <source>
        <dbReference type="ARBA" id="ARBA00012755"/>
    </source>
</evidence>
<feature type="active site" description="Nucleophile" evidence="6">
    <location>
        <position position="454"/>
    </location>
</feature>
<dbReference type="InterPro" id="IPR000111">
    <property type="entry name" value="Glyco_hydro_27/36_CS"/>
</dbReference>
<evidence type="ECO:0000256" key="6">
    <source>
        <dbReference type="PIRSR" id="PIRSR005536-1"/>
    </source>
</evidence>
<keyword evidence="3 5" id="KW-0378">Hydrolase</keyword>
<dbReference type="SUPFAM" id="SSF51445">
    <property type="entry name" value="(Trans)glycosidases"/>
    <property type="match status" value="1"/>
</dbReference>
<reference evidence="9 10" key="1">
    <citation type="submission" date="2018-11" db="EMBL/GenBank/DDBJ databases">
        <title>Complete genome sequencing of the Actinobacteria Serinibacter sp. K3-2.</title>
        <authorList>
            <person name="Rakitin A.L."/>
            <person name="Beletsky A.V."/>
            <person name="Mardanov A.V."/>
            <person name="Ravin N.V."/>
            <person name="Gromova A.S."/>
            <person name="Filippova S.N."/>
            <person name="Gal'Chenko V.F."/>
        </authorList>
    </citation>
    <scope>NUCLEOTIDE SEQUENCE [LARGE SCALE GENOMIC DNA]</scope>
    <source>
        <strain evidence="9 10">K3-2</strain>
    </source>
</reference>
<dbReference type="EC" id="3.2.1.22" evidence="2 5"/>
<gene>
    <name evidence="9" type="ORF">SERN_0839</name>
</gene>
<dbReference type="Pfam" id="PF16874">
    <property type="entry name" value="Glyco_hydro_36C"/>
    <property type="match status" value="1"/>
</dbReference>
<organism evidence="9 10">
    <name type="scientific">Serinibacter arcticus</name>
    <dbReference type="NCBI Taxonomy" id="1655435"/>
    <lineage>
        <taxon>Bacteria</taxon>
        <taxon>Bacillati</taxon>
        <taxon>Actinomycetota</taxon>
        <taxon>Actinomycetes</taxon>
        <taxon>Micrococcales</taxon>
        <taxon>Beutenbergiaceae</taxon>
        <taxon>Serinibacter</taxon>
    </lineage>
</organism>
<dbReference type="PIRSF" id="PIRSF005536">
    <property type="entry name" value="Agal"/>
    <property type="match status" value="1"/>
</dbReference>
<dbReference type="Gene3D" id="3.20.20.70">
    <property type="entry name" value="Aldolase class I"/>
    <property type="match status" value="1"/>
</dbReference>
<dbReference type="EMBL" id="RHPJ01000001">
    <property type="protein sequence ID" value="TGO06647.1"/>
    <property type="molecule type" value="Genomic_DNA"/>
</dbReference>
<evidence type="ECO:0000313" key="9">
    <source>
        <dbReference type="EMBL" id="TGO06647.1"/>
    </source>
</evidence>
<dbReference type="Proteomes" id="UP000297318">
    <property type="component" value="Unassembled WGS sequence"/>
</dbReference>
<dbReference type="InterPro" id="IPR013780">
    <property type="entry name" value="Glyco_hydro_b"/>
</dbReference>
<feature type="active site" description="Proton donor" evidence="6">
    <location>
        <position position="520"/>
    </location>
</feature>
<comment type="similarity">
    <text evidence="5">Belongs to the glycosyl hydrolase.</text>
</comment>
<dbReference type="CDD" id="cd14791">
    <property type="entry name" value="GH36"/>
    <property type="match status" value="1"/>
</dbReference>
<dbReference type="Pfam" id="PF16875">
    <property type="entry name" value="Glyco_hydro_36N"/>
    <property type="match status" value="1"/>
</dbReference>
<dbReference type="Pfam" id="PF02065">
    <property type="entry name" value="Melibiase"/>
    <property type="match status" value="1"/>
</dbReference>
<evidence type="ECO:0000256" key="4">
    <source>
        <dbReference type="ARBA" id="ARBA00023295"/>
    </source>
</evidence>
<dbReference type="GO" id="GO:0016052">
    <property type="term" value="P:carbohydrate catabolic process"/>
    <property type="evidence" value="ECO:0007669"/>
    <property type="project" value="InterPro"/>
</dbReference>
<evidence type="ECO:0000259" key="7">
    <source>
        <dbReference type="Pfam" id="PF16874"/>
    </source>
</evidence>
<comment type="catalytic activity">
    <reaction evidence="1 5">
        <text>Hydrolysis of terminal, non-reducing alpha-D-galactose residues in alpha-D-galactosides, including galactose oligosaccharides, galactomannans and galactolipids.</text>
        <dbReference type="EC" id="3.2.1.22"/>
    </reaction>
</comment>
<dbReference type="AlphaFoldDB" id="A0A4Z1EB01"/>
<evidence type="ECO:0000256" key="5">
    <source>
        <dbReference type="PIRNR" id="PIRNR005536"/>
    </source>
</evidence>
<dbReference type="Gene3D" id="2.60.40.1180">
    <property type="entry name" value="Golgi alpha-mannosidase II"/>
    <property type="match status" value="1"/>
</dbReference>
<dbReference type="InterPro" id="IPR031705">
    <property type="entry name" value="Glyco_hydro_36_C"/>
</dbReference>
<dbReference type="Gene3D" id="2.70.98.60">
    <property type="entry name" value="alpha-galactosidase from lactobacil brevis"/>
    <property type="match status" value="1"/>
</dbReference>
<comment type="caution">
    <text evidence="9">The sequence shown here is derived from an EMBL/GenBank/DDBJ whole genome shotgun (WGS) entry which is preliminary data.</text>
</comment>
<accession>A0A4Z1EB01</accession>
<dbReference type="PANTHER" id="PTHR43053">
    <property type="entry name" value="GLYCOSIDASE FAMILY 31"/>
    <property type="match status" value="1"/>
</dbReference>
<proteinExistence type="inferred from homology"/>
<dbReference type="InterPro" id="IPR013785">
    <property type="entry name" value="Aldolase_TIM"/>
</dbReference>
<dbReference type="InterPro" id="IPR050985">
    <property type="entry name" value="Alpha-glycosidase_related"/>
</dbReference>
<sequence length="718" mass="77896">MTTTYTHLRAAGTSLLLATGEALPRVLHWGADLGDVDAAAAAEIERASVMPTVSGTADLPYDLSVLPEQSAGWLATPGITGHRAGADFSTAFARTGLTVTGEGVDSNGAPLAGTVVVEAADRAAGLSLTWTLELTAHGLVRTRTALTNTGVGAFDLATLDAVLPLPREAGEILDFTGRHLRERSPQRHTVVAGTHLREIRRGRSHDGTLLMLAGAPGFGYRTGEVWGVHVAWSGNTRTFAEQEMPSGQRVIGGGELLLAGEVRLAEGETYTSPWLLASFGEGMDELSARFHGYLRSRPTHPTTPRRSLINVWEAVYFDHDLDRLTALADKAAQVGLERYVLDDGWFRHRRDDTAGLGDWYVDEGVWPDGLDPIVDHVTGLGLEFGLWFEPEMVNEDSDVARAHPEWILRVPSRLPRRARNQQVLDLSNPDAWQYIYDRVHAILAAHRIGFVKWDHNRDLFDAGRQATGGAGVHEQTLATYRLLAALREAHPDVEFESCSGGGGRADLGILELTDRIWTSDCIDPLERQTIEAGTGLMVPPEMMGSHIASPHSHTTGRRHDLSFRAATAMFGHLGVEWDLTAASEDDLAELATWIAAYKQHRDLLHHGVSIRSDDPDPALRVHGVVASDARKAIFAVVQLTTGVTHPPGRVCLPGLDPALRYRVTPLAPGDVPGPRTGREVPAWWTDGVTLTGRALATVGLQAPNQHPEHTVLLHLAAR</sequence>
<dbReference type="InterPro" id="IPR038417">
    <property type="entry name" value="Alpga-gal_N_sf"/>
</dbReference>
<name>A0A4Z1EB01_9MICO</name>
<dbReference type="PRINTS" id="PR00743">
    <property type="entry name" value="GLHYDRLASE36"/>
</dbReference>
<dbReference type="FunFam" id="3.20.20.70:FF:000118">
    <property type="entry name" value="Alpha-galactosidase"/>
    <property type="match status" value="1"/>
</dbReference>
<dbReference type="PROSITE" id="PS00512">
    <property type="entry name" value="ALPHA_GALACTOSIDASE"/>
    <property type="match status" value="1"/>
</dbReference>
<protein>
    <recommendedName>
        <fullName evidence="2 5">Alpha-galactosidase</fullName>
        <ecNumber evidence="2 5">3.2.1.22</ecNumber>
    </recommendedName>
</protein>